<accession>A0A6S6M3I9</accession>
<name>A0A6S6M3I9_9BACT</name>
<gene>
    <name evidence="1" type="ORF">GEOBRER4_n2817</name>
</gene>
<proteinExistence type="predicted"/>
<dbReference type="KEGG" id="gbn:GEOBRER4_27090"/>
<sequence length="219" mass="24422">MAKTALMILESPWWEIDENPGRASVFPFFHGLERLDDNVKVYHTTFYEGKSFRLALEDLSNTSRFNRLFLYIASHGNTRMIGKVPLTAVIDAIKSCASCSNIEGLIIGSCLAGMQVDLLKEAITGTSLVWAMGYAGYVDWFTSTLIDLAVMRGMLGATKRQLGDRDLLFQRFRQAIARFDLDYALATDLDDKELSLRKAVSLVIQPKNVQGAKPVSMSL</sequence>
<dbReference type="RefSeq" id="WP_185242777.1">
    <property type="nucleotide sequence ID" value="NZ_AP023213.1"/>
</dbReference>
<dbReference type="AlphaFoldDB" id="A0A6S6M3I9"/>
<evidence type="ECO:0000313" key="1">
    <source>
        <dbReference type="EMBL" id="BCG47959.1"/>
    </source>
</evidence>
<dbReference type="EMBL" id="AP023213">
    <property type="protein sequence ID" value="BCG47959.1"/>
    <property type="molecule type" value="Genomic_DNA"/>
</dbReference>
<reference evidence="1 2" key="1">
    <citation type="submission" date="2020-06" db="EMBL/GenBank/DDBJ databases">
        <title>Interaction of electrochemicaly active bacteria, Geobacter bremensis R4 on different carbon anode.</title>
        <authorList>
            <person name="Meng L."/>
            <person name="Yoshida N."/>
        </authorList>
    </citation>
    <scope>NUCLEOTIDE SEQUENCE [LARGE SCALE GENOMIC DNA]</scope>
    <source>
        <strain evidence="1 2">R4</strain>
    </source>
</reference>
<evidence type="ECO:0000313" key="2">
    <source>
        <dbReference type="Proteomes" id="UP000515472"/>
    </source>
</evidence>
<evidence type="ECO:0008006" key="3">
    <source>
        <dbReference type="Google" id="ProtNLM"/>
    </source>
</evidence>
<organism evidence="1 2">
    <name type="scientific">Citrifermentans bremense</name>
    <dbReference type="NCBI Taxonomy" id="60035"/>
    <lineage>
        <taxon>Bacteria</taxon>
        <taxon>Pseudomonadati</taxon>
        <taxon>Thermodesulfobacteriota</taxon>
        <taxon>Desulfuromonadia</taxon>
        <taxon>Geobacterales</taxon>
        <taxon>Geobacteraceae</taxon>
        <taxon>Citrifermentans</taxon>
    </lineage>
</organism>
<keyword evidence="2" id="KW-1185">Reference proteome</keyword>
<protein>
    <recommendedName>
        <fullName evidence="3">CHAT domain-containing protein</fullName>
    </recommendedName>
</protein>
<dbReference type="Proteomes" id="UP000515472">
    <property type="component" value="Chromosome"/>
</dbReference>